<dbReference type="Proteomes" id="UP000249634">
    <property type="component" value="Chromosome 1"/>
</dbReference>
<dbReference type="GO" id="GO:0005829">
    <property type="term" value="C:cytosol"/>
    <property type="evidence" value="ECO:0007669"/>
    <property type="project" value="TreeGrafter"/>
</dbReference>
<name>A0A2X3WM89_STRTR</name>
<gene>
    <name evidence="4" type="primary">dapE</name>
    <name evidence="4" type="ORF">NCTC12958_00405</name>
</gene>
<dbReference type="GO" id="GO:0009014">
    <property type="term" value="F:succinyl-diaminopimelate desuccinylase activity"/>
    <property type="evidence" value="ECO:0007669"/>
    <property type="project" value="TreeGrafter"/>
</dbReference>
<dbReference type="InterPro" id="IPR051458">
    <property type="entry name" value="Cyt/Met_Dipeptidase"/>
</dbReference>
<dbReference type="GO" id="GO:0046872">
    <property type="term" value="F:metal ion binding"/>
    <property type="evidence" value="ECO:0007669"/>
    <property type="project" value="UniProtKB-KW"/>
</dbReference>
<reference evidence="4 5" key="1">
    <citation type="submission" date="2018-06" db="EMBL/GenBank/DDBJ databases">
        <authorList>
            <consortium name="Pathogen Informatics"/>
            <person name="Doyle S."/>
        </authorList>
    </citation>
    <scope>NUCLEOTIDE SEQUENCE [LARGE SCALE GENOMIC DNA]</scope>
    <source>
        <strain evidence="4 5">NCTC12958</strain>
    </source>
</reference>
<evidence type="ECO:0000313" key="5">
    <source>
        <dbReference type="Proteomes" id="UP000249634"/>
    </source>
</evidence>
<keyword evidence="2" id="KW-0479">Metal-binding</keyword>
<dbReference type="Gene3D" id="3.30.70.360">
    <property type="match status" value="1"/>
</dbReference>
<evidence type="ECO:0000256" key="3">
    <source>
        <dbReference type="ARBA" id="ARBA00022801"/>
    </source>
</evidence>
<proteinExistence type="predicted"/>
<accession>A0A2X3WM89</accession>
<organism evidence="4 5">
    <name type="scientific">Streptococcus thermophilus</name>
    <dbReference type="NCBI Taxonomy" id="1308"/>
    <lineage>
        <taxon>Bacteria</taxon>
        <taxon>Bacillati</taxon>
        <taxon>Bacillota</taxon>
        <taxon>Bacilli</taxon>
        <taxon>Lactobacillales</taxon>
        <taxon>Streptococcaceae</taxon>
        <taxon>Streptococcus</taxon>
    </lineage>
</organism>
<evidence type="ECO:0000256" key="1">
    <source>
        <dbReference type="ARBA" id="ARBA00022670"/>
    </source>
</evidence>
<sequence>MMEGAEESASTDLGKYLEKYRDDLLPADLLVWEQGNRNSKGQLEITGGNKGIITFDLSVESADVDIHSKFGAVIESASWYLLNAISSMRDDHGRILIDGIYGKIIQPNEREMDLIETYAIENADSLRKIYDLKLPILESDRRAFLKTYYF</sequence>
<dbReference type="PANTHER" id="PTHR43270:SF8">
    <property type="entry name" value="DI- AND TRIPEPTIDASE DUG2-RELATED"/>
    <property type="match status" value="1"/>
</dbReference>
<protein>
    <submittedName>
        <fullName evidence="4">Acetylornithine deacetylase/succinyl-diaminopimelate desuccinylase</fullName>
    </submittedName>
</protein>
<dbReference type="AlphaFoldDB" id="A0A2X3WM89"/>
<evidence type="ECO:0000256" key="2">
    <source>
        <dbReference type="ARBA" id="ARBA00022723"/>
    </source>
</evidence>
<keyword evidence="3" id="KW-0378">Hydrolase</keyword>
<dbReference type="GO" id="GO:0006508">
    <property type="term" value="P:proteolysis"/>
    <property type="evidence" value="ECO:0007669"/>
    <property type="project" value="UniProtKB-KW"/>
</dbReference>
<keyword evidence="1" id="KW-0645">Protease</keyword>
<evidence type="ECO:0000313" key="4">
    <source>
        <dbReference type="EMBL" id="SQF24232.1"/>
    </source>
</evidence>
<dbReference type="Gene3D" id="3.40.630.10">
    <property type="entry name" value="Zn peptidases"/>
    <property type="match status" value="1"/>
</dbReference>
<dbReference type="GO" id="GO:0009089">
    <property type="term" value="P:lysine biosynthetic process via diaminopimelate"/>
    <property type="evidence" value="ECO:0007669"/>
    <property type="project" value="TreeGrafter"/>
</dbReference>
<dbReference type="GO" id="GO:0008233">
    <property type="term" value="F:peptidase activity"/>
    <property type="evidence" value="ECO:0007669"/>
    <property type="project" value="UniProtKB-KW"/>
</dbReference>
<dbReference type="PANTHER" id="PTHR43270">
    <property type="entry name" value="BETA-ALA-HIS DIPEPTIDASE"/>
    <property type="match status" value="1"/>
</dbReference>
<dbReference type="EMBL" id="LS483339">
    <property type="protein sequence ID" value="SQF24232.1"/>
    <property type="molecule type" value="Genomic_DNA"/>
</dbReference>